<dbReference type="PANTHER" id="PTHR38123:SF1">
    <property type="entry name" value="HYDROPHOBIC SURFACE BINDING PROTEIN"/>
    <property type="match status" value="1"/>
</dbReference>
<comment type="caution">
    <text evidence="2">The sequence shown here is derived from an EMBL/GenBank/DDBJ whole genome shotgun (WGS) entry which is preliminary data.</text>
</comment>
<evidence type="ECO:0000313" key="2">
    <source>
        <dbReference type="EMBL" id="KAF4636638.1"/>
    </source>
</evidence>
<dbReference type="Gene3D" id="1.20.1280.140">
    <property type="match status" value="1"/>
</dbReference>
<name>A0A8H4RW24_9HELO</name>
<evidence type="ECO:0000313" key="3">
    <source>
        <dbReference type="Proteomes" id="UP000566819"/>
    </source>
</evidence>
<gene>
    <name evidence="2" type="ORF">G7Y89_g1444</name>
</gene>
<feature type="chain" id="PRO_5034093925" evidence="1">
    <location>
        <begin position="17"/>
        <end position="177"/>
    </location>
</feature>
<protein>
    <submittedName>
        <fullName evidence="2">Uncharacterized protein</fullName>
    </submittedName>
</protein>
<dbReference type="EMBL" id="JAAMPI010000056">
    <property type="protein sequence ID" value="KAF4636638.1"/>
    <property type="molecule type" value="Genomic_DNA"/>
</dbReference>
<reference evidence="2 3" key="1">
    <citation type="submission" date="2020-03" db="EMBL/GenBank/DDBJ databases">
        <title>Draft Genome Sequence of Cudoniella acicularis.</title>
        <authorList>
            <person name="Buettner E."/>
            <person name="Kellner H."/>
        </authorList>
    </citation>
    <scope>NUCLEOTIDE SEQUENCE [LARGE SCALE GENOMIC DNA]</scope>
    <source>
        <strain evidence="2 3">DSM 108380</strain>
    </source>
</reference>
<dbReference type="PANTHER" id="PTHR38123">
    <property type="entry name" value="CELL WALL SERINE-THREONINE-RICH GALACTOMANNOPROTEIN MP1 (AFU_ORTHOLOGUE AFUA_4G03240)"/>
    <property type="match status" value="1"/>
</dbReference>
<sequence>MVSIKHIVLFAAGVAALTIQKRDFNKALTDLQTLDSNVNAFNTLVSGYQGGASYALSIYNQQTALDGQVNQCNSDAQAALTGGTINSDQFNQLQTIVNTLSTDLQIALSTLKSKKLYFLLDSVINVLQLALTTFASDTNNLSTNLVALCPAEDQAEAAAQQAAINGYFTDCINWFSN</sequence>
<keyword evidence="3" id="KW-1185">Reference proteome</keyword>
<dbReference type="Pfam" id="PF12296">
    <property type="entry name" value="HsbA"/>
    <property type="match status" value="1"/>
</dbReference>
<dbReference type="GO" id="GO:0005576">
    <property type="term" value="C:extracellular region"/>
    <property type="evidence" value="ECO:0007669"/>
    <property type="project" value="TreeGrafter"/>
</dbReference>
<keyword evidence="1" id="KW-0732">Signal</keyword>
<feature type="signal peptide" evidence="1">
    <location>
        <begin position="1"/>
        <end position="16"/>
    </location>
</feature>
<evidence type="ECO:0000256" key="1">
    <source>
        <dbReference type="SAM" id="SignalP"/>
    </source>
</evidence>
<dbReference type="OrthoDB" id="3485059at2759"/>
<dbReference type="Proteomes" id="UP000566819">
    <property type="component" value="Unassembled WGS sequence"/>
</dbReference>
<dbReference type="AlphaFoldDB" id="A0A8H4RW24"/>
<organism evidence="2 3">
    <name type="scientific">Cudoniella acicularis</name>
    <dbReference type="NCBI Taxonomy" id="354080"/>
    <lineage>
        <taxon>Eukaryota</taxon>
        <taxon>Fungi</taxon>
        <taxon>Dikarya</taxon>
        <taxon>Ascomycota</taxon>
        <taxon>Pezizomycotina</taxon>
        <taxon>Leotiomycetes</taxon>
        <taxon>Helotiales</taxon>
        <taxon>Tricladiaceae</taxon>
        <taxon>Cudoniella</taxon>
    </lineage>
</organism>
<accession>A0A8H4RW24</accession>
<dbReference type="InterPro" id="IPR021054">
    <property type="entry name" value="Cell_wall_mannoprotein_1"/>
</dbReference>
<proteinExistence type="predicted"/>